<protein>
    <recommendedName>
        <fullName evidence="14">DLIC-domain-containing protein</fullName>
    </recommendedName>
</protein>
<dbReference type="PANTHER" id="PTHR12688">
    <property type="entry name" value="DYNEIN LIGHT INTERMEDIATE CHAIN"/>
    <property type="match status" value="1"/>
</dbReference>
<evidence type="ECO:0000256" key="8">
    <source>
        <dbReference type="ARBA" id="ARBA00023017"/>
    </source>
</evidence>
<evidence type="ECO:0000256" key="11">
    <source>
        <dbReference type="SAM" id="MobiDB-lite"/>
    </source>
</evidence>
<dbReference type="InterPro" id="IPR022780">
    <property type="entry name" value="Dynein_light_int_chain"/>
</dbReference>
<dbReference type="InterPro" id="IPR027417">
    <property type="entry name" value="P-loop_NTPase"/>
</dbReference>
<feature type="compositionally biased region" description="Basic and acidic residues" evidence="11">
    <location>
        <begin position="393"/>
        <end position="407"/>
    </location>
</feature>
<evidence type="ECO:0000256" key="6">
    <source>
        <dbReference type="ARBA" id="ARBA00022741"/>
    </source>
</evidence>
<dbReference type="GO" id="GO:0007018">
    <property type="term" value="P:microtubule-based movement"/>
    <property type="evidence" value="ECO:0007669"/>
    <property type="project" value="InterPro"/>
</dbReference>
<dbReference type="InterPro" id="IPR008467">
    <property type="entry name" value="Dynein1_light_intermed_chain"/>
</dbReference>
<name>A0A164ZMC8_9AGAM</name>
<dbReference type="GO" id="GO:0045504">
    <property type="term" value="F:dynein heavy chain binding"/>
    <property type="evidence" value="ECO:0007669"/>
    <property type="project" value="TreeGrafter"/>
</dbReference>
<dbReference type="GO" id="GO:0035974">
    <property type="term" value="C:meiotic spindle pole body"/>
    <property type="evidence" value="ECO:0007669"/>
    <property type="project" value="TreeGrafter"/>
</dbReference>
<dbReference type="STRING" id="1314777.A0A164ZMC8"/>
<dbReference type="Proteomes" id="UP000076722">
    <property type="component" value="Unassembled WGS sequence"/>
</dbReference>
<dbReference type="Gene3D" id="3.40.50.300">
    <property type="entry name" value="P-loop containing nucleotide triphosphate hydrolases"/>
    <property type="match status" value="1"/>
</dbReference>
<evidence type="ECO:0000256" key="5">
    <source>
        <dbReference type="ARBA" id="ARBA00022701"/>
    </source>
</evidence>
<dbReference type="PANTHER" id="PTHR12688:SF0">
    <property type="entry name" value="DYNEIN LIGHT INTERMEDIATE CHAIN"/>
    <property type="match status" value="1"/>
</dbReference>
<feature type="region of interest" description="Disordered" evidence="11">
    <location>
        <begin position="391"/>
        <end position="413"/>
    </location>
</feature>
<evidence type="ECO:0000256" key="10">
    <source>
        <dbReference type="ARBA" id="ARBA00023212"/>
    </source>
</evidence>
<feature type="region of interest" description="Disordered" evidence="11">
    <location>
        <begin position="444"/>
        <end position="500"/>
    </location>
</feature>
<dbReference type="GO" id="GO:0005524">
    <property type="term" value="F:ATP binding"/>
    <property type="evidence" value="ECO:0007669"/>
    <property type="project" value="UniProtKB-KW"/>
</dbReference>
<dbReference type="AlphaFoldDB" id="A0A164ZMC8"/>
<dbReference type="GO" id="GO:0005874">
    <property type="term" value="C:microtubule"/>
    <property type="evidence" value="ECO:0007669"/>
    <property type="project" value="UniProtKB-KW"/>
</dbReference>
<evidence type="ECO:0000256" key="2">
    <source>
        <dbReference type="ARBA" id="ARBA00006831"/>
    </source>
</evidence>
<feature type="region of interest" description="Disordered" evidence="11">
    <location>
        <begin position="512"/>
        <end position="563"/>
    </location>
</feature>
<evidence type="ECO:0000313" key="13">
    <source>
        <dbReference type="Proteomes" id="UP000076722"/>
    </source>
</evidence>
<gene>
    <name evidence="12" type="ORF">SISNIDRAFT_523001</name>
</gene>
<evidence type="ECO:0000256" key="4">
    <source>
        <dbReference type="ARBA" id="ARBA00022490"/>
    </source>
</evidence>
<feature type="compositionally biased region" description="Low complexity" evidence="11">
    <location>
        <begin position="490"/>
        <end position="499"/>
    </location>
</feature>
<dbReference type="Pfam" id="PF05783">
    <property type="entry name" value="DLIC"/>
    <property type="match status" value="1"/>
</dbReference>
<evidence type="ECO:0000313" key="12">
    <source>
        <dbReference type="EMBL" id="KZS97857.1"/>
    </source>
</evidence>
<keyword evidence="6" id="KW-0547">Nucleotide-binding</keyword>
<keyword evidence="7" id="KW-0067">ATP-binding</keyword>
<accession>A0A164ZMC8</accession>
<comment type="subcellular location">
    <subcellularLocation>
        <location evidence="1">Cytoplasm</location>
        <location evidence="1">Cytoskeleton</location>
    </subcellularLocation>
</comment>
<organism evidence="12 13">
    <name type="scientific">Sistotremastrum niveocremeum HHB9708</name>
    <dbReference type="NCBI Taxonomy" id="1314777"/>
    <lineage>
        <taxon>Eukaryota</taxon>
        <taxon>Fungi</taxon>
        <taxon>Dikarya</taxon>
        <taxon>Basidiomycota</taxon>
        <taxon>Agaricomycotina</taxon>
        <taxon>Agaricomycetes</taxon>
        <taxon>Sistotremastrales</taxon>
        <taxon>Sistotremastraceae</taxon>
        <taxon>Sertulicium</taxon>
        <taxon>Sertulicium niveocremeum</taxon>
    </lineage>
</organism>
<feature type="compositionally biased region" description="Polar residues" evidence="11">
    <location>
        <begin position="512"/>
        <end position="538"/>
    </location>
</feature>
<dbReference type="SUPFAM" id="SSF52540">
    <property type="entry name" value="P-loop containing nucleoside triphosphate hydrolases"/>
    <property type="match status" value="1"/>
</dbReference>
<dbReference type="GO" id="GO:0000226">
    <property type="term" value="P:microtubule cytoskeleton organization"/>
    <property type="evidence" value="ECO:0007669"/>
    <property type="project" value="TreeGrafter"/>
</dbReference>
<evidence type="ECO:0000256" key="1">
    <source>
        <dbReference type="ARBA" id="ARBA00004245"/>
    </source>
</evidence>
<keyword evidence="13" id="KW-1185">Reference proteome</keyword>
<comment type="similarity">
    <text evidence="2">Belongs to the dynein light intermediate chain family.</text>
</comment>
<evidence type="ECO:0000256" key="9">
    <source>
        <dbReference type="ARBA" id="ARBA00023175"/>
    </source>
</evidence>
<dbReference type="OrthoDB" id="27603at2759"/>
<keyword evidence="9" id="KW-0505">Motor protein</keyword>
<evidence type="ECO:0000256" key="3">
    <source>
        <dbReference type="ARBA" id="ARBA00022448"/>
    </source>
</evidence>
<evidence type="ECO:0000256" key="7">
    <source>
        <dbReference type="ARBA" id="ARBA00022840"/>
    </source>
</evidence>
<keyword evidence="8" id="KW-0243">Dynein</keyword>
<dbReference type="EMBL" id="KV419396">
    <property type="protein sequence ID" value="KZS97857.1"/>
    <property type="molecule type" value="Genomic_DNA"/>
</dbReference>
<dbReference type="GO" id="GO:0005868">
    <property type="term" value="C:cytoplasmic dynein complex"/>
    <property type="evidence" value="ECO:0007669"/>
    <property type="project" value="InterPro"/>
</dbReference>
<evidence type="ECO:0008006" key="14">
    <source>
        <dbReference type="Google" id="ProtNLM"/>
    </source>
</evidence>
<keyword evidence="3" id="KW-0813">Transport</keyword>
<reference evidence="12 13" key="1">
    <citation type="journal article" date="2016" name="Mol. Biol. Evol.">
        <title>Comparative Genomics of Early-Diverging Mushroom-Forming Fungi Provides Insights into the Origins of Lignocellulose Decay Capabilities.</title>
        <authorList>
            <person name="Nagy L.G."/>
            <person name="Riley R."/>
            <person name="Tritt A."/>
            <person name="Adam C."/>
            <person name="Daum C."/>
            <person name="Floudas D."/>
            <person name="Sun H."/>
            <person name="Yadav J.S."/>
            <person name="Pangilinan J."/>
            <person name="Larsson K.H."/>
            <person name="Matsuura K."/>
            <person name="Barry K."/>
            <person name="Labutti K."/>
            <person name="Kuo R."/>
            <person name="Ohm R.A."/>
            <person name="Bhattacharya S.S."/>
            <person name="Shirouzu T."/>
            <person name="Yoshinaga Y."/>
            <person name="Martin F.M."/>
            <person name="Grigoriev I.V."/>
            <person name="Hibbett D.S."/>
        </authorList>
    </citation>
    <scope>NUCLEOTIDE SEQUENCE [LARGE SCALE GENOMIC DNA]</scope>
    <source>
        <strain evidence="12 13">HHB9708</strain>
    </source>
</reference>
<keyword evidence="5" id="KW-0493">Microtubule</keyword>
<keyword evidence="10" id="KW-0206">Cytoskeleton</keyword>
<proteinExistence type="inferred from homology"/>
<sequence length="563" mass="62056">MSRQSTPSPPPQDLWSSILDSVSSKRSIPSKSILILGEQGSGRSTIASALLQKQHGNTEEHVHDFALGYQWTDVRDDAEEDTLARLSVFTVPSSSPPYLSLIPRFLPPKSSLPSTVAIVVLDWTRPWTFLEQLLVWLQWLERWASGDNSRELDILKEETRERLQSYLQHYNATSLDQTSPLPHTSVNTLLPLESDVFTHNSSGIPIIIACTKADLIDDDSDLVGGGNNIMVKGKSEQWEERTDGVMQVLRTICMKYGAALFYTTQQPTTLSELRHYALHLLFMQPTSATSEGALGRNPFPQSHKPNTLDRDRIFVPAGWDSWGKIQILRDNFEYKVWSEAWEREIDPEKQNESPGPGAKQLFETLIGGNQGPQKASLTPLVLPVPEQNFLSKNWDENSKKPDRDPRTSFRNLQDNMGTATHAGIVGPLGSSSFSLPTVERALSEMEGGSSLSADARRVPNARRVRISDVPSRPLLSPSPMTGNSRPPASPGLSSPLGSATGQTQHEVLQTFFQSLLTSNNRSGARQSAQSPTNVSATAASPEPQPTSPGANGTNLEHEERLEN</sequence>
<keyword evidence="4" id="KW-0963">Cytoplasm</keyword>